<dbReference type="FunFam" id="3.40.50.720:FF:000084">
    <property type="entry name" value="Short-chain dehydrogenase reductase"/>
    <property type="match status" value="1"/>
</dbReference>
<dbReference type="EMBL" id="QSBM01000014">
    <property type="protein sequence ID" value="RGX26987.1"/>
    <property type="molecule type" value="Genomic_DNA"/>
</dbReference>
<organism evidence="3 4">
    <name type="scientific">Enterocloster asparagiformis</name>
    <dbReference type="NCBI Taxonomy" id="333367"/>
    <lineage>
        <taxon>Bacteria</taxon>
        <taxon>Bacillati</taxon>
        <taxon>Bacillota</taxon>
        <taxon>Clostridia</taxon>
        <taxon>Lachnospirales</taxon>
        <taxon>Lachnospiraceae</taxon>
        <taxon>Enterocloster</taxon>
    </lineage>
</organism>
<accession>A0A413FC73</accession>
<dbReference type="GO" id="GO:0008206">
    <property type="term" value="P:bile acid metabolic process"/>
    <property type="evidence" value="ECO:0007669"/>
    <property type="project" value="UniProtKB-ARBA"/>
</dbReference>
<evidence type="ECO:0000256" key="2">
    <source>
        <dbReference type="ARBA" id="ARBA00023002"/>
    </source>
</evidence>
<dbReference type="AlphaFoldDB" id="A0A413FC73"/>
<protein>
    <submittedName>
        <fullName evidence="3">SDR family oxidoreductase</fullName>
    </submittedName>
</protein>
<dbReference type="PRINTS" id="PR00081">
    <property type="entry name" value="GDHRDH"/>
</dbReference>
<sequence length="306" mass="33488">MKPSKGDQIKVIHKEDSFSEDYQNGDIFTVEDTWYGGVQVKTALGVPLALSESEYEPYRETPQAGLPEGEFVGKIAVVTGGVRGIGKTICEEFRKAGAVVCILDQEENEYFTGDLAEESVLRAFSGKVIRDYGRVDFLINNAMLTRGGLPNCSYEDFNYVLRVGVAAPYMLTRLFQEHFGENGSVVNISSSRDRMSQPGTESYTAAKGGIHALTHAMAVSLAGRVRVNSISPGWIDTDFKEYQGPDALQQPAGRVGNPLDIANMVLFLCSPRAGFINGENICIDGGMTRQMIYHGDFGWKLEADQG</sequence>
<dbReference type="PRINTS" id="PR00080">
    <property type="entry name" value="SDRFAMILY"/>
</dbReference>
<dbReference type="InterPro" id="IPR036291">
    <property type="entry name" value="NAD(P)-bd_dom_sf"/>
</dbReference>
<dbReference type="RefSeq" id="WP_007715260.1">
    <property type="nucleotide sequence ID" value="NZ_JAWRJJ010000432.1"/>
</dbReference>
<evidence type="ECO:0000256" key="1">
    <source>
        <dbReference type="ARBA" id="ARBA00006484"/>
    </source>
</evidence>
<dbReference type="SUPFAM" id="SSF51735">
    <property type="entry name" value="NAD(P)-binding Rossmann-fold domains"/>
    <property type="match status" value="1"/>
</dbReference>
<dbReference type="Proteomes" id="UP000283880">
    <property type="component" value="Unassembled WGS sequence"/>
</dbReference>
<comment type="similarity">
    <text evidence="1">Belongs to the short-chain dehydrogenases/reductases (SDR) family.</text>
</comment>
<keyword evidence="2" id="KW-0560">Oxidoreductase</keyword>
<evidence type="ECO:0000313" key="4">
    <source>
        <dbReference type="Proteomes" id="UP000283880"/>
    </source>
</evidence>
<dbReference type="InterPro" id="IPR020904">
    <property type="entry name" value="Sc_DH/Rdtase_CS"/>
</dbReference>
<dbReference type="PANTHER" id="PTHR42760:SF133">
    <property type="entry name" value="3-OXOACYL-[ACYL-CARRIER-PROTEIN] REDUCTASE"/>
    <property type="match status" value="1"/>
</dbReference>
<comment type="caution">
    <text evidence="3">The sequence shown here is derived from an EMBL/GenBank/DDBJ whole genome shotgun (WGS) entry which is preliminary data.</text>
</comment>
<proteinExistence type="inferred from homology"/>
<gene>
    <name evidence="3" type="ORF">DWV29_18095</name>
</gene>
<reference evidence="3 4" key="1">
    <citation type="submission" date="2018-08" db="EMBL/GenBank/DDBJ databases">
        <title>A genome reference for cultivated species of the human gut microbiota.</title>
        <authorList>
            <person name="Zou Y."/>
            <person name="Xue W."/>
            <person name="Luo G."/>
        </authorList>
    </citation>
    <scope>NUCLEOTIDE SEQUENCE [LARGE SCALE GENOMIC DNA]</scope>
    <source>
        <strain evidence="3 4">AF04-15</strain>
    </source>
</reference>
<dbReference type="GO" id="GO:0016616">
    <property type="term" value="F:oxidoreductase activity, acting on the CH-OH group of donors, NAD or NADP as acceptor"/>
    <property type="evidence" value="ECO:0007669"/>
    <property type="project" value="TreeGrafter"/>
</dbReference>
<dbReference type="InterPro" id="IPR002347">
    <property type="entry name" value="SDR_fam"/>
</dbReference>
<dbReference type="OrthoDB" id="9803333at2"/>
<dbReference type="PANTHER" id="PTHR42760">
    <property type="entry name" value="SHORT-CHAIN DEHYDROGENASES/REDUCTASES FAMILY MEMBER"/>
    <property type="match status" value="1"/>
</dbReference>
<dbReference type="PROSITE" id="PS00061">
    <property type="entry name" value="ADH_SHORT"/>
    <property type="match status" value="1"/>
</dbReference>
<dbReference type="Gene3D" id="3.40.50.720">
    <property type="entry name" value="NAD(P)-binding Rossmann-like Domain"/>
    <property type="match status" value="1"/>
</dbReference>
<evidence type="ECO:0000313" key="3">
    <source>
        <dbReference type="EMBL" id="RGX26987.1"/>
    </source>
</evidence>
<dbReference type="Pfam" id="PF13561">
    <property type="entry name" value="adh_short_C2"/>
    <property type="match status" value="1"/>
</dbReference>
<name>A0A413FC73_9FIRM</name>